<keyword evidence="2" id="KW-1185">Reference proteome</keyword>
<dbReference type="AlphaFoldDB" id="A0AAN9REN1"/>
<reference evidence="1 2" key="1">
    <citation type="submission" date="2024-01" db="EMBL/GenBank/DDBJ databases">
        <title>The genomes of 5 underutilized Papilionoideae crops provide insights into root nodulation and disease resistanc.</title>
        <authorList>
            <person name="Jiang F."/>
        </authorList>
    </citation>
    <scope>NUCLEOTIDE SEQUENCE [LARGE SCALE GENOMIC DNA]</scope>
    <source>
        <strain evidence="1">JINMINGXINNONG_FW02</strain>
        <tissue evidence="1">Leaves</tissue>
    </source>
</reference>
<name>A0AAN9REN1_PHACN</name>
<accession>A0AAN9REN1</accession>
<sequence>MRFLHYFAVSGNISILSIFISLFGEMEETMPQSLRIDELRRICHQLAQLATCLPWEDDHLHRQYLP</sequence>
<comment type="caution">
    <text evidence="1">The sequence shown here is derived from an EMBL/GenBank/DDBJ whole genome shotgun (WGS) entry which is preliminary data.</text>
</comment>
<proteinExistence type="predicted"/>
<evidence type="ECO:0000313" key="2">
    <source>
        <dbReference type="Proteomes" id="UP001374584"/>
    </source>
</evidence>
<gene>
    <name evidence="1" type="ORF">VNO80_10459</name>
</gene>
<dbReference type="EMBL" id="JAYMYR010000004">
    <property type="protein sequence ID" value="KAK7368434.1"/>
    <property type="molecule type" value="Genomic_DNA"/>
</dbReference>
<organism evidence="1 2">
    <name type="scientific">Phaseolus coccineus</name>
    <name type="common">Scarlet runner bean</name>
    <name type="synonym">Phaseolus multiflorus</name>
    <dbReference type="NCBI Taxonomy" id="3886"/>
    <lineage>
        <taxon>Eukaryota</taxon>
        <taxon>Viridiplantae</taxon>
        <taxon>Streptophyta</taxon>
        <taxon>Embryophyta</taxon>
        <taxon>Tracheophyta</taxon>
        <taxon>Spermatophyta</taxon>
        <taxon>Magnoliopsida</taxon>
        <taxon>eudicotyledons</taxon>
        <taxon>Gunneridae</taxon>
        <taxon>Pentapetalae</taxon>
        <taxon>rosids</taxon>
        <taxon>fabids</taxon>
        <taxon>Fabales</taxon>
        <taxon>Fabaceae</taxon>
        <taxon>Papilionoideae</taxon>
        <taxon>50 kb inversion clade</taxon>
        <taxon>NPAAA clade</taxon>
        <taxon>indigoferoid/millettioid clade</taxon>
        <taxon>Phaseoleae</taxon>
        <taxon>Phaseolus</taxon>
    </lineage>
</organism>
<dbReference type="Proteomes" id="UP001374584">
    <property type="component" value="Unassembled WGS sequence"/>
</dbReference>
<evidence type="ECO:0000313" key="1">
    <source>
        <dbReference type="EMBL" id="KAK7368434.1"/>
    </source>
</evidence>
<protein>
    <submittedName>
        <fullName evidence="1">Uncharacterized protein</fullName>
    </submittedName>
</protein>